<keyword evidence="3" id="KW-0963">Cytoplasm</keyword>
<keyword evidence="5" id="KW-0206">Cytoskeleton</keyword>
<proteinExistence type="predicted"/>
<evidence type="ECO:0000256" key="8">
    <source>
        <dbReference type="SAM" id="MobiDB-lite"/>
    </source>
</evidence>
<feature type="domain" description="Spindle assembly abnormal protein 6 N-terminal" evidence="9">
    <location>
        <begin position="5"/>
        <end position="142"/>
    </location>
</feature>
<feature type="region of interest" description="Disordered" evidence="8">
    <location>
        <begin position="226"/>
        <end position="248"/>
    </location>
</feature>
<dbReference type="Gene3D" id="2.170.210.20">
    <property type="entry name" value="Spindle assembly abnormal protein 6, N-terminal domain"/>
    <property type="match status" value="1"/>
</dbReference>
<dbReference type="InterPro" id="IPR041513">
    <property type="entry name" value="SAS6_CC"/>
</dbReference>
<dbReference type="GO" id="GO:0007099">
    <property type="term" value="P:centriole replication"/>
    <property type="evidence" value="ECO:0007669"/>
    <property type="project" value="TreeGrafter"/>
</dbReference>
<evidence type="ECO:0000256" key="4">
    <source>
        <dbReference type="ARBA" id="ARBA00023054"/>
    </source>
</evidence>
<protein>
    <recommendedName>
        <fullName evidence="2">Spindle assembly abnormal protein 6 homolog</fullName>
    </recommendedName>
</protein>
<dbReference type="PANTHER" id="PTHR44281">
    <property type="entry name" value="SPINDLE ASSEMBLY ABNORMAL PROTEIN 6 HOMOLOG"/>
    <property type="match status" value="1"/>
</dbReference>
<dbReference type="Gene3D" id="1.10.287.1490">
    <property type="match status" value="1"/>
</dbReference>
<evidence type="ECO:0000256" key="5">
    <source>
        <dbReference type="ARBA" id="ARBA00023212"/>
    </source>
</evidence>
<keyword evidence="6" id="KW-0131">Cell cycle</keyword>
<evidence type="ECO:0000313" key="12">
    <source>
        <dbReference type="Proteomes" id="UP000828390"/>
    </source>
</evidence>
<evidence type="ECO:0000259" key="10">
    <source>
        <dbReference type="Pfam" id="PF18594"/>
    </source>
</evidence>
<sequence length="676" mass="77067">MADELFSKRIPVVFKSQDREDRRASVSVKMELATVTAPTTRKELVVRLTDEKDLFFLYTLRLGEEDFQSLKMQQGLLVDFGAFPQKFIDLLEMCLKEEQKEVPKFVLHIVSQGSFTGDRCTATLNIVETNPFKHLNHLSLKFVPGSDADVKKYLADCLKQFKETNSLLQQRLEHTDADLNHRLKNTQELLNSKTIELDNLKAEWTAKLNDQMARHKQELATEKERIFQMQSSSQQKQELERRELEQNHSKSVQQLEARLYEVENVNKDLTERRYKNEATIRDLKSKLTTLEEESSHMKQDIQGLRKQNSSLDADYHGQEKVINQLRMRVAVLEQEIKDKEQVLSKSSDLLGAEQEKKRRYEDDMENQKNQINKLNGKMKAMSEELMKGNEIIKKLQGEIKNYHGKIKLRTQIATEQEKLLNEKEQELERTRQELATTKDELGQTSEKSKSLQEKYDTTVKKLEECRDLLKTNENVIQWLNKQINETQLQQRAGTFEMPTTTFRPSGAALHNYSTSSYGSGALSHPGAGDRGIGVGMPRPYTATLPHKPQVQYNPGNPRKSNLPMPSSLRNGAPPIPEEIRPTGSQNNSPGSNNSNHSAGDKENDPPLDPRYFSKRDDAIAIRGVSSTRSTSPPTIHSSLPTHVNSRLSQQQIVIPKPTHVQAPPLASAYFPGQKGS</sequence>
<organism evidence="11 12">
    <name type="scientific">Dreissena polymorpha</name>
    <name type="common">Zebra mussel</name>
    <name type="synonym">Mytilus polymorpha</name>
    <dbReference type="NCBI Taxonomy" id="45954"/>
    <lineage>
        <taxon>Eukaryota</taxon>
        <taxon>Metazoa</taxon>
        <taxon>Spiralia</taxon>
        <taxon>Lophotrochozoa</taxon>
        <taxon>Mollusca</taxon>
        <taxon>Bivalvia</taxon>
        <taxon>Autobranchia</taxon>
        <taxon>Heteroconchia</taxon>
        <taxon>Euheterodonta</taxon>
        <taxon>Imparidentia</taxon>
        <taxon>Neoheterodontei</taxon>
        <taxon>Myida</taxon>
        <taxon>Dreissenoidea</taxon>
        <taxon>Dreissenidae</taxon>
        <taxon>Dreissena</taxon>
    </lineage>
</organism>
<evidence type="ECO:0000256" key="7">
    <source>
        <dbReference type="SAM" id="Coils"/>
    </source>
</evidence>
<dbReference type="Proteomes" id="UP000828390">
    <property type="component" value="Unassembled WGS sequence"/>
</dbReference>
<dbReference type="Pfam" id="PF16531">
    <property type="entry name" value="SAS-6_N"/>
    <property type="match status" value="1"/>
</dbReference>
<keyword evidence="4 7" id="KW-0175">Coiled coil</keyword>
<feature type="compositionally biased region" description="Polar residues" evidence="8">
    <location>
        <begin position="624"/>
        <end position="647"/>
    </location>
</feature>
<evidence type="ECO:0000256" key="1">
    <source>
        <dbReference type="ARBA" id="ARBA00004300"/>
    </source>
</evidence>
<dbReference type="GO" id="GO:0005813">
    <property type="term" value="C:centrosome"/>
    <property type="evidence" value="ECO:0007669"/>
    <property type="project" value="UniProtKB-SubCell"/>
</dbReference>
<evidence type="ECO:0000259" key="9">
    <source>
        <dbReference type="Pfam" id="PF16531"/>
    </source>
</evidence>
<evidence type="ECO:0000313" key="11">
    <source>
        <dbReference type="EMBL" id="KAH3730971.1"/>
    </source>
</evidence>
<feature type="compositionally biased region" description="Basic and acidic residues" evidence="8">
    <location>
        <begin position="237"/>
        <end position="248"/>
    </location>
</feature>
<reference evidence="11" key="1">
    <citation type="journal article" date="2019" name="bioRxiv">
        <title>The Genome of the Zebra Mussel, Dreissena polymorpha: A Resource for Invasive Species Research.</title>
        <authorList>
            <person name="McCartney M.A."/>
            <person name="Auch B."/>
            <person name="Kono T."/>
            <person name="Mallez S."/>
            <person name="Zhang Y."/>
            <person name="Obille A."/>
            <person name="Becker A."/>
            <person name="Abrahante J.E."/>
            <person name="Garbe J."/>
            <person name="Badalamenti J.P."/>
            <person name="Herman A."/>
            <person name="Mangelson H."/>
            <person name="Liachko I."/>
            <person name="Sullivan S."/>
            <person name="Sone E.D."/>
            <person name="Koren S."/>
            <person name="Silverstein K.A.T."/>
            <person name="Beckman K.B."/>
            <person name="Gohl D.M."/>
        </authorList>
    </citation>
    <scope>NUCLEOTIDE SEQUENCE</scope>
    <source>
        <strain evidence="11">Duluth1</strain>
        <tissue evidence="11">Whole animal</tissue>
    </source>
</reference>
<name>A0A9D4CVD6_DREPO</name>
<feature type="coiled-coil region" evidence="7">
    <location>
        <begin position="158"/>
        <end position="225"/>
    </location>
</feature>
<dbReference type="CDD" id="cd10142">
    <property type="entry name" value="HD_SAS6_N"/>
    <property type="match status" value="1"/>
</dbReference>
<dbReference type="AlphaFoldDB" id="A0A9D4CVD6"/>
<feature type="coiled-coil region" evidence="7">
    <location>
        <begin position="252"/>
        <end position="454"/>
    </location>
</feature>
<feature type="compositionally biased region" description="Low complexity" evidence="8">
    <location>
        <begin position="584"/>
        <end position="597"/>
    </location>
</feature>
<dbReference type="InterPro" id="IPR032396">
    <property type="entry name" value="SAS-6_N"/>
</dbReference>
<gene>
    <name evidence="11" type="ORF">DPMN_056974</name>
</gene>
<comment type="subcellular location">
    <subcellularLocation>
        <location evidence="1">Cytoplasm</location>
        <location evidence="1">Cytoskeleton</location>
        <location evidence="1">Microtubule organizing center</location>
        <location evidence="1">Centrosome</location>
    </subcellularLocation>
</comment>
<dbReference type="Pfam" id="PF18594">
    <property type="entry name" value="Sas6_CC"/>
    <property type="match status" value="1"/>
</dbReference>
<evidence type="ECO:0000256" key="6">
    <source>
        <dbReference type="ARBA" id="ARBA00023306"/>
    </source>
</evidence>
<evidence type="ECO:0000256" key="2">
    <source>
        <dbReference type="ARBA" id="ARBA00020407"/>
    </source>
</evidence>
<comment type="caution">
    <text evidence="11">The sequence shown here is derived from an EMBL/GenBank/DDBJ whole genome shotgun (WGS) entry which is preliminary data.</text>
</comment>
<feature type="domain" description="SAS-6 coiled-coil" evidence="10">
    <location>
        <begin position="147"/>
        <end position="175"/>
    </location>
</feature>
<dbReference type="PANTHER" id="PTHR44281:SF2">
    <property type="entry name" value="SPINDLE ASSEMBLY ABNORMAL PROTEIN 6 HOMOLOG"/>
    <property type="match status" value="1"/>
</dbReference>
<dbReference type="GO" id="GO:0005814">
    <property type="term" value="C:centriole"/>
    <property type="evidence" value="ECO:0007669"/>
    <property type="project" value="TreeGrafter"/>
</dbReference>
<dbReference type="EMBL" id="JAIWYP010000012">
    <property type="protein sequence ID" value="KAH3730971.1"/>
    <property type="molecule type" value="Genomic_DNA"/>
</dbReference>
<evidence type="ECO:0000256" key="3">
    <source>
        <dbReference type="ARBA" id="ARBA00022490"/>
    </source>
</evidence>
<accession>A0A9D4CVD6</accession>
<keyword evidence="12" id="KW-1185">Reference proteome</keyword>
<dbReference type="OrthoDB" id="49058at2759"/>
<reference evidence="11" key="2">
    <citation type="submission" date="2020-11" db="EMBL/GenBank/DDBJ databases">
        <authorList>
            <person name="McCartney M.A."/>
            <person name="Auch B."/>
            <person name="Kono T."/>
            <person name="Mallez S."/>
            <person name="Becker A."/>
            <person name="Gohl D.M."/>
            <person name="Silverstein K.A.T."/>
            <person name="Koren S."/>
            <person name="Bechman K.B."/>
            <person name="Herman A."/>
            <person name="Abrahante J.E."/>
            <person name="Garbe J."/>
        </authorList>
    </citation>
    <scope>NUCLEOTIDE SEQUENCE</scope>
    <source>
        <strain evidence="11">Duluth1</strain>
        <tissue evidence="11">Whole animal</tissue>
    </source>
</reference>
<feature type="region of interest" description="Disordered" evidence="8">
    <location>
        <begin position="521"/>
        <end position="647"/>
    </location>
</feature>
<dbReference type="InterPro" id="IPR038558">
    <property type="entry name" value="SAS-6_N_sf"/>
</dbReference>